<evidence type="ECO:0000313" key="3">
    <source>
        <dbReference type="Proteomes" id="UP001562178"/>
    </source>
</evidence>
<name>A0ABV4AYV2_9BURK</name>
<dbReference type="EMBL" id="JBGBDC010000001">
    <property type="protein sequence ID" value="MEY2249811.1"/>
    <property type="molecule type" value="Genomic_DNA"/>
</dbReference>
<accession>A0ABV4AYV2</accession>
<comment type="caution">
    <text evidence="2">The sequence shown here is derived from an EMBL/GenBank/DDBJ whole genome shotgun (WGS) entry which is preliminary data.</text>
</comment>
<protein>
    <submittedName>
        <fullName evidence="2">Uncharacterized protein</fullName>
    </submittedName>
</protein>
<gene>
    <name evidence="2" type="ORF">AB7A72_02240</name>
</gene>
<sequence>MNAPHRALPDAEPSFQSHPTKGSILKIPCRCGALIVDSTDQLSHKAHLMPDQSRFVALDAIDEQVIDPIADGKLSKDDAYMRARSIFQASTRTMWQCRSCGRLFINAQDGSLHCFAPEDANTDKDILALDMSQ</sequence>
<evidence type="ECO:0000313" key="2">
    <source>
        <dbReference type="EMBL" id="MEY2249811.1"/>
    </source>
</evidence>
<feature type="region of interest" description="Disordered" evidence="1">
    <location>
        <begin position="1"/>
        <end position="20"/>
    </location>
</feature>
<dbReference type="Proteomes" id="UP001562178">
    <property type="component" value="Unassembled WGS sequence"/>
</dbReference>
<organism evidence="2 3">
    <name type="scientific">Comamonas sediminis</name>
    <dbReference type="NCBI Taxonomy" id="1783360"/>
    <lineage>
        <taxon>Bacteria</taxon>
        <taxon>Pseudomonadati</taxon>
        <taxon>Pseudomonadota</taxon>
        <taxon>Betaproteobacteria</taxon>
        <taxon>Burkholderiales</taxon>
        <taxon>Comamonadaceae</taxon>
        <taxon>Comamonas</taxon>
    </lineage>
</organism>
<keyword evidence="3" id="KW-1185">Reference proteome</keyword>
<evidence type="ECO:0000256" key="1">
    <source>
        <dbReference type="SAM" id="MobiDB-lite"/>
    </source>
</evidence>
<reference evidence="2 3" key="1">
    <citation type="journal article" date="2016" name="Int. J. Syst. Evol. Microbiol.">
        <title>Description of Comamonas sediminis sp. nov., isolated from lagoon sediments.</title>
        <authorList>
            <person name="Subhash Y."/>
            <person name="Bang J.J."/>
            <person name="You T.H."/>
            <person name="Lee S.S."/>
        </authorList>
    </citation>
    <scope>NUCLEOTIDE SEQUENCE [LARGE SCALE GENOMIC DNA]</scope>
    <source>
        <strain evidence="2 3">JCM 31169</strain>
    </source>
</reference>
<proteinExistence type="predicted"/>